<evidence type="ECO:0000256" key="6">
    <source>
        <dbReference type="SAM" id="Phobius"/>
    </source>
</evidence>
<dbReference type="InterPro" id="IPR050920">
    <property type="entry name" value="Nematode_rcpt-like_delta"/>
</dbReference>
<dbReference type="KEGG" id="cbr:CBG_13757"/>
<feature type="transmembrane region" description="Helical" evidence="6">
    <location>
        <begin position="6"/>
        <end position="27"/>
    </location>
</feature>
<dbReference type="Pfam" id="PF10317">
    <property type="entry name" value="7TM_GPCR_Srd"/>
    <property type="match status" value="1"/>
</dbReference>
<sequence length="315" mass="35201">MHFFLIQTIFSIFGVVLNVILIFMVFFKLSSNSACCSAVIIVKAVVDILIAAVAGLLLERILSTGDSVIIIFTGLCFSHFSCFTGHIFLNSFHQFNLIWMVASYLFRHCILYRKSPTPKIVGFSVVTISLPLLIHNIIWINLFTENTSFTAPKIFSKPGDLVLAGWVIQVSSEVVLASLGVSGLLVLGFYFVVRSSLMGFLRRNLARLSKRSFIYNSRLLKTIHLQSLIPIFISSGTFIFFSMHYYILDPIQVQFLPILLYTISTVISPISYILFLPPDGNLCFGVSKNLKSKMNAIESVTQTVTNNGVHDVSVF</sequence>
<dbReference type="EMBL" id="HE600943">
    <property type="protein sequence ID" value="CAP32498.1"/>
    <property type="molecule type" value="Genomic_DNA"/>
</dbReference>
<feature type="transmembrane region" description="Helical" evidence="6">
    <location>
        <begin position="34"/>
        <end position="57"/>
    </location>
</feature>
<reference evidence="7 8" key="2">
    <citation type="journal article" date="2011" name="PLoS Genet.">
        <title>Caenorhabditis briggsae recombinant inbred line genotypes reveal inter-strain incompatibility and the evolution of recombination.</title>
        <authorList>
            <person name="Ross J.A."/>
            <person name="Koboldt D.C."/>
            <person name="Staisch J.E."/>
            <person name="Chamberlin H.M."/>
            <person name="Gupta B.P."/>
            <person name="Miller R.D."/>
            <person name="Baird S.E."/>
            <person name="Haag E.S."/>
        </authorList>
    </citation>
    <scope>NUCLEOTIDE SEQUENCE [LARGE SCALE GENOMIC DNA]</scope>
    <source>
        <strain evidence="7 8">AF16</strain>
    </source>
</reference>
<dbReference type="Proteomes" id="UP000008549">
    <property type="component" value="Unassembled WGS sequence"/>
</dbReference>
<feature type="transmembrane region" description="Helical" evidence="6">
    <location>
        <begin position="228"/>
        <end position="248"/>
    </location>
</feature>
<feature type="transmembrane region" description="Helical" evidence="6">
    <location>
        <begin position="254"/>
        <end position="275"/>
    </location>
</feature>
<feature type="transmembrane region" description="Helical" evidence="6">
    <location>
        <begin position="120"/>
        <end position="143"/>
    </location>
</feature>
<keyword evidence="4 6" id="KW-1133">Transmembrane helix</keyword>
<dbReference type="GeneID" id="8574507"/>
<evidence type="ECO:0000256" key="2">
    <source>
        <dbReference type="ARBA" id="ARBA00009166"/>
    </source>
</evidence>
<dbReference type="GO" id="GO:0016020">
    <property type="term" value="C:membrane"/>
    <property type="evidence" value="ECO:0007669"/>
    <property type="project" value="UniProtKB-SubCell"/>
</dbReference>
<feature type="transmembrane region" description="Helical" evidence="6">
    <location>
        <begin position="69"/>
        <end position="89"/>
    </location>
</feature>
<evidence type="ECO:0000313" key="8">
    <source>
        <dbReference type="Proteomes" id="UP000008549"/>
    </source>
</evidence>
<gene>
    <name evidence="7" type="ORF">CBG13757</name>
    <name evidence="7" type="ORF">CBG_13757</name>
</gene>
<dbReference type="InterPro" id="IPR019421">
    <property type="entry name" value="7TM_GPCR_serpentine_rcpt_Srd"/>
</dbReference>
<evidence type="ECO:0000256" key="3">
    <source>
        <dbReference type="ARBA" id="ARBA00022692"/>
    </source>
</evidence>
<dbReference type="HOGENOM" id="CLU_057924_3_1_1"/>
<proteinExistence type="inferred from homology"/>
<dbReference type="RefSeq" id="XP_002632511.1">
    <property type="nucleotide sequence ID" value="XM_002632465.1"/>
</dbReference>
<evidence type="ECO:0000256" key="4">
    <source>
        <dbReference type="ARBA" id="ARBA00022989"/>
    </source>
</evidence>
<evidence type="ECO:0000256" key="1">
    <source>
        <dbReference type="ARBA" id="ARBA00004141"/>
    </source>
</evidence>
<accession>A8XIM3</accession>
<keyword evidence="5 6" id="KW-0472">Membrane</keyword>
<reference evidence="7 8" key="1">
    <citation type="journal article" date="2003" name="PLoS Biol.">
        <title>The genome sequence of Caenorhabditis briggsae: a platform for comparative genomics.</title>
        <authorList>
            <person name="Stein L.D."/>
            <person name="Bao Z."/>
            <person name="Blasiar D."/>
            <person name="Blumenthal T."/>
            <person name="Brent M.R."/>
            <person name="Chen N."/>
            <person name="Chinwalla A."/>
            <person name="Clarke L."/>
            <person name="Clee C."/>
            <person name="Coghlan A."/>
            <person name="Coulson A."/>
            <person name="D'Eustachio P."/>
            <person name="Fitch D.H."/>
            <person name="Fulton L.A."/>
            <person name="Fulton R.E."/>
            <person name="Griffiths-Jones S."/>
            <person name="Harris T.W."/>
            <person name="Hillier L.W."/>
            <person name="Kamath R."/>
            <person name="Kuwabara P.E."/>
            <person name="Mardis E.R."/>
            <person name="Marra M.A."/>
            <person name="Miner T.L."/>
            <person name="Minx P."/>
            <person name="Mullikin J.C."/>
            <person name="Plumb R.W."/>
            <person name="Rogers J."/>
            <person name="Schein J.E."/>
            <person name="Sohrmann M."/>
            <person name="Spieth J."/>
            <person name="Stajich J.E."/>
            <person name="Wei C."/>
            <person name="Willey D."/>
            <person name="Wilson R.K."/>
            <person name="Durbin R."/>
            <person name="Waterston R.H."/>
        </authorList>
    </citation>
    <scope>NUCLEOTIDE SEQUENCE [LARGE SCALE GENOMIC DNA]</scope>
    <source>
        <strain evidence="7 8">AF16</strain>
    </source>
</reference>
<organism evidence="7 8">
    <name type="scientific">Caenorhabditis briggsae</name>
    <dbReference type="NCBI Taxonomy" id="6238"/>
    <lineage>
        <taxon>Eukaryota</taxon>
        <taxon>Metazoa</taxon>
        <taxon>Ecdysozoa</taxon>
        <taxon>Nematoda</taxon>
        <taxon>Chromadorea</taxon>
        <taxon>Rhabditida</taxon>
        <taxon>Rhabditina</taxon>
        <taxon>Rhabditomorpha</taxon>
        <taxon>Rhabditoidea</taxon>
        <taxon>Rhabditidae</taxon>
        <taxon>Peloderinae</taxon>
        <taxon>Caenorhabditis</taxon>
    </lineage>
</organism>
<keyword evidence="8" id="KW-1185">Reference proteome</keyword>
<dbReference type="PANTHER" id="PTHR22945:SF9">
    <property type="entry name" value="SERPENTINE RECEPTOR, CLASS D (DELTA)-RELATED"/>
    <property type="match status" value="1"/>
</dbReference>
<dbReference type="InParanoid" id="A8XIM3"/>
<name>A8XIM3_CAEBR</name>
<dbReference type="CTD" id="8574507"/>
<dbReference type="PANTHER" id="PTHR22945">
    <property type="entry name" value="SERPENTINE RECEPTOR, CLASS D DELTA"/>
    <property type="match status" value="1"/>
</dbReference>
<feature type="transmembrane region" description="Helical" evidence="6">
    <location>
        <begin position="163"/>
        <end position="193"/>
    </location>
</feature>
<comment type="subcellular location">
    <subcellularLocation>
        <location evidence="1">Membrane</location>
        <topology evidence="1">Multi-pass membrane protein</topology>
    </subcellularLocation>
</comment>
<comment type="similarity">
    <text evidence="2">Belongs to the nematode receptor-like protein srd family.</text>
</comment>
<dbReference type="AlphaFoldDB" id="A8XIM3"/>
<keyword evidence="3 6" id="KW-0812">Transmembrane</keyword>
<evidence type="ECO:0000313" key="7">
    <source>
        <dbReference type="EMBL" id="CAP32498.1"/>
    </source>
</evidence>
<protein>
    <submittedName>
        <fullName evidence="7">Protein CBG13757</fullName>
    </submittedName>
</protein>
<dbReference type="eggNOG" id="ENOG502TKM2">
    <property type="taxonomic scope" value="Eukaryota"/>
</dbReference>
<evidence type="ECO:0000256" key="5">
    <source>
        <dbReference type="ARBA" id="ARBA00023136"/>
    </source>
</evidence>